<gene>
    <name evidence="8" type="ORF">WMW72_14810</name>
</gene>
<evidence type="ECO:0000256" key="5">
    <source>
        <dbReference type="SAM" id="MobiDB-lite"/>
    </source>
</evidence>
<evidence type="ECO:0000256" key="2">
    <source>
        <dbReference type="ARBA" id="ARBA00022448"/>
    </source>
</evidence>
<keyword evidence="4" id="KW-0249">Electron transport</keyword>
<dbReference type="Proteomes" id="UP001469365">
    <property type="component" value="Unassembled WGS sequence"/>
</dbReference>
<dbReference type="SUPFAM" id="SSF49503">
    <property type="entry name" value="Cupredoxins"/>
    <property type="match status" value="1"/>
</dbReference>
<feature type="chain" id="PRO_5045609803" evidence="6">
    <location>
        <begin position="23"/>
        <end position="279"/>
    </location>
</feature>
<dbReference type="PROSITE" id="PS51257">
    <property type="entry name" value="PROKAR_LIPOPROTEIN"/>
    <property type="match status" value="1"/>
</dbReference>
<evidence type="ECO:0000313" key="9">
    <source>
        <dbReference type="Proteomes" id="UP001469365"/>
    </source>
</evidence>
<evidence type="ECO:0000259" key="7">
    <source>
        <dbReference type="Pfam" id="PF13473"/>
    </source>
</evidence>
<keyword evidence="9" id="KW-1185">Reference proteome</keyword>
<evidence type="ECO:0000256" key="4">
    <source>
        <dbReference type="ARBA" id="ARBA00022982"/>
    </source>
</evidence>
<comment type="caution">
    <text evidence="8">The sequence shown here is derived from an EMBL/GenBank/DDBJ whole genome shotgun (WGS) entry which is preliminary data.</text>
</comment>
<reference evidence="8 9" key="1">
    <citation type="submission" date="2024-04" db="EMBL/GenBank/DDBJ databases">
        <title>draft genome sequnece of Paenibacillus filicis.</title>
        <authorList>
            <person name="Kim D.-U."/>
        </authorList>
    </citation>
    <scope>NUCLEOTIDE SEQUENCE [LARGE SCALE GENOMIC DNA]</scope>
    <source>
        <strain evidence="8 9">KACC14197</strain>
    </source>
</reference>
<dbReference type="Pfam" id="PF13473">
    <property type="entry name" value="Cupredoxin_1"/>
    <property type="match status" value="1"/>
</dbReference>
<keyword evidence="6" id="KW-0732">Signal</keyword>
<name>A0ABU9DJX6_9BACL</name>
<sequence length="279" mass="27190">MKHLPYISVVLGMLLLSACGSAASGGQTAAEHGGTQAPASASEHGATASAGSSHGAEQAPPGAQAAQTSGGQAGAPAAGGSGSAPAGTPQTPASATEAPAGQKDSAGQPPASSPSSPVAPAPSAKPSPPAPDSGSSASATAGPSQAASPSAEPDADHSKPPKPTPTPASAAPAEAGGINPAGQASPPAAEKPASQEHVVEIKDFSFSPSKLEIRAGDTVKFVNKDAVKHSATADDKSFDTELLAQDEAKTITFDKPGEFGYYCKPHPGMKATIVVRARR</sequence>
<dbReference type="PRINTS" id="PR00156">
    <property type="entry name" value="COPPERBLUE"/>
</dbReference>
<feature type="compositionally biased region" description="Pro residues" evidence="5">
    <location>
        <begin position="117"/>
        <end position="131"/>
    </location>
</feature>
<evidence type="ECO:0000256" key="6">
    <source>
        <dbReference type="SAM" id="SignalP"/>
    </source>
</evidence>
<feature type="domain" description="EfeO-type cupredoxin-like" evidence="7">
    <location>
        <begin position="188"/>
        <end position="275"/>
    </location>
</feature>
<dbReference type="InterPro" id="IPR028096">
    <property type="entry name" value="EfeO_Cupredoxin"/>
</dbReference>
<dbReference type="PRINTS" id="PR00155">
    <property type="entry name" value="AMICYANIN"/>
</dbReference>
<dbReference type="PANTHER" id="PTHR36507">
    <property type="entry name" value="BLL1555 PROTEIN"/>
    <property type="match status" value="1"/>
</dbReference>
<dbReference type="InterPro" id="IPR052721">
    <property type="entry name" value="ET_Amicyanin"/>
</dbReference>
<keyword evidence="3" id="KW-0574">Periplasm</keyword>
<dbReference type="RefSeq" id="WP_341416266.1">
    <property type="nucleotide sequence ID" value="NZ_JBBPCC010000008.1"/>
</dbReference>
<evidence type="ECO:0000313" key="8">
    <source>
        <dbReference type="EMBL" id="MEK8129174.1"/>
    </source>
</evidence>
<evidence type="ECO:0000256" key="1">
    <source>
        <dbReference type="ARBA" id="ARBA00004418"/>
    </source>
</evidence>
<feature type="compositionally biased region" description="Low complexity" evidence="5">
    <location>
        <begin position="105"/>
        <end position="116"/>
    </location>
</feature>
<feature type="region of interest" description="Disordered" evidence="5">
    <location>
        <begin position="24"/>
        <end position="196"/>
    </location>
</feature>
<accession>A0ABU9DJX6</accession>
<comment type="subcellular location">
    <subcellularLocation>
        <location evidence="1">Periplasm</location>
    </subcellularLocation>
</comment>
<keyword evidence="2" id="KW-0813">Transport</keyword>
<dbReference type="PANTHER" id="PTHR36507:SF1">
    <property type="entry name" value="BLL1555 PROTEIN"/>
    <property type="match status" value="1"/>
</dbReference>
<dbReference type="InterPro" id="IPR008972">
    <property type="entry name" value="Cupredoxin"/>
</dbReference>
<dbReference type="CDD" id="cd13921">
    <property type="entry name" value="Amicyanin"/>
    <property type="match status" value="1"/>
</dbReference>
<dbReference type="EMBL" id="JBBPCC010000008">
    <property type="protein sequence ID" value="MEK8129174.1"/>
    <property type="molecule type" value="Genomic_DNA"/>
</dbReference>
<feature type="compositionally biased region" description="Gly residues" evidence="5">
    <location>
        <begin position="71"/>
        <end position="82"/>
    </location>
</feature>
<evidence type="ECO:0000256" key="3">
    <source>
        <dbReference type="ARBA" id="ARBA00022764"/>
    </source>
</evidence>
<dbReference type="InterPro" id="IPR001235">
    <property type="entry name" value="Copper_blue_Plastocyanin"/>
</dbReference>
<organism evidence="8 9">
    <name type="scientific">Paenibacillus filicis</name>
    <dbReference type="NCBI Taxonomy" id="669464"/>
    <lineage>
        <taxon>Bacteria</taxon>
        <taxon>Bacillati</taxon>
        <taxon>Bacillota</taxon>
        <taxon>Bacilli</taxon>
        <taxon>Bacillales</taxon>
        <taxon>Paenibacillaceae</taxon>
        <taxon>Paenibacillus</taxon>
    </lineage>
</organism>
<protein>
    <submittedName>
        <fullName evidence="8">Plastocyanin/azurin family copper-binding protein</fullName>
    </submittedName>
</protein>
<dbReference type="InterPro" id="IPR002386">
    <property type="entry name" value="Amicyanin/Pseudoazurin"/>
</dbReference>
<dbReference type="InterPro" id="IPR035668">
    <property type="entry name" value="Amicyanin"/>
</dbReference>
<feature type="compositionally biased region" description="Low complexity" evidence="5">
    <location>
        <begin position="39"/>
        <end position="70"/>
    </location>
</feature>
<feature type="compositionally biased region" description="Low complexity" evidence="5">
    <location>
        <begin position="132"/>
        <end position="152"/>
    </location>
</feature>
<proteinExistence type="predicted"/>
<dbReference type="Gene3D" id="2.60.40.420">
    <property type="entry name" value="Cupredoxins - blue copper proteins"/>
    <property type="match status" value="1"/>
</dbReference>
<feature type="signal peptide" evidence="6">
    <location>
        <begin position="1"/>
        <end position="22"/>
    </location>
</feature>